<dbReference type="InParanoid" id="A0A1X7SRB2"/>
<accession>A0A1X7SRB2</accession>
<organism evidence="2">
    <name type="scientific">Amphimedon queenslandica</name>
    <name type="common">Sponge</name>
    <dbReference type="NCBI Taxonomy" id="400682"/>
    <lineage>
        <taxon>Eukaryota</taxon>
        <taxon>Metazoa</taxon>
        <taxon>Porifera</taxon>
        <taxon>Demospongiae</taxon>
        <taxon>Heteroscleromorpha</taxon>
        <taxon>Haplosclerida</taxon>
        <taxon>Niphatidae</taxon>
        <taxon>Amphimedon</taxon>
    </lineage>
</organism>
<dbReference type="InterPro" id="IPR050122">
    <property type="entry name" value="RTK"/>
</dbReference>
<dbReference type="InterPro" id="IPR001245">
    <property type="entry name" value="Ser-Thr/Tyr_kinase_cat_dom"/>
</dbReference>
<evidence type="ECO:0000313" key="2">
    <source>
        <dbReference type="EnsemblMetazoa" id="Aqu2.1.04559_001"/>
    </source>
</evidence>
<name>A0A1X7SRB2_AMPQE</name>
<proteinExistence type="predicted"/>
<dbReference type="GO" id="GO:0004714">
    <property type="term" value="F:transmembrane receptor protein tyrosine kinase activity"/>
    <property type="evidence" value="ECO:0007669"/>
    <property type="project" value="TreeGrafter"/>
</dbReference>
<dbReference type="GO" id="GO:0005886">
    <property type="term" value="C:plasma membrane"/>
    <property type="evidence" value="ECO:0007669"/>
    <property type="project" value="TreeGrafter"/>
</dbReference>
<dbReference type="PANTHER" id="PTHR24416:SF611">
    <property type="entry name" value="TYROSINE-PROTEIN KINASE TRANSMEMBRANE RECEPTOR ROR"/>
    <property type="match status" value="1"/>
</dbReference>
<sequence length="70" mass="7923">MPYSSTWSFGVVLWEIMTRGKTPYEDVLPENMLNYLTTGHRLPQPKNCPDDLLNTASSTVIKSEIAFETS</sequence>
<dbReference type="GO" id="GO:0043235">
    <property type="term" value="C:receptor complex"/>
    <property type="evidence" value="ECO:0007669"/>
    <property type="project" value="TreeGrafter"/>
</dbReference>
<dbReference type="SUPFAM" id="SSF56112">
    <property type="entry name" value="Protein kinase-like (PK-like)"/>
    <property type="match status" value="1"/>
</dbReference>
<dbReference type="PANTHER" id="PTHR24416">
    <property type="entry name" value="TYROSINE-PROTEIN KINASE RECEPTOR"/>
    <property type="match status" value="1"/>
</dbReference>
<protein>
    <recommendedName>
        <fullName evidence="1">Serine-threonine/tyrosine-protein kinase catalytic domain-containing protein</fullName>
    </recommendedName>
</protein>
<dbReference type="Gene3D" id="1.10.510.10">
    <property type="entry name" value="Transferase(Phosphotransferase) domain 1"/>
    <property type="match status" value="1"/>
</dbReference>
<dbReference type="eggNOG" id="KOG1024">
    <property type="taxonomic scope" value="Eukaryota"/>
</dbReference>
<feature type="domain" description="Serine-threonine/tyrosine-protein kinase catalytic" evidence="1">
    <location>
        <begin position="4"/>
        <end position="55"/>
    </location>
</feature>
<dbReference type="EnsemblMetazoa" id="Aqu2.1.04559_001">
    <property type="protein sequence ID" value="Aqu2.1.04559_001"/>
    <property type="gene ID" value="Aqu2.1.04559"/>
</dbReference>
<dbReference type="InterPro" id="IPR011009">
    <property type="entry name" value="Kinase-like_dom_sf"/>
</dbReference>
<dbReference type="AlphaFoldDB" id="A0A1X7SRB2"/>
<evidence type="ECO:0000259" key="1">
    <source>
        <dbReference type="Pfam" id="PF07714"/>
    </source>
</evidence>
<dbReference type="GO" id="GO:0007169">
    <property type="term" value="P:cell surface receptor protein tyrosine kinase signaling pathway"/>
    <property type="evidence" value="ECO:0007669"/>
    <property type="project" value="TreeGrafter"/>
</dbReference>
<reference evidence="2" key="1">
    <citation type="submission" date="2017-05" db="UniProtKB">
        <authorList>
            <consortium name="EnsemblMetazoa"/>
        </authorList>
    </citation>
    <scope>IDENTIFICATION</scope>
</reference>
<dbReference type="STRING" id="400682.A0A1X7SRB2"/>
<dbReference type="Pfam" id="PF07714">
    <property type="entry name" value="PK_Tyr_Ser-Thr"/>
    <property type="match status" value="1"/>
</dbReference>